<keyword evidence="4" id="KW-0325">Glycoprotein</keyword>
<dbReference type="InterPro" id="IPR033132">
    <property type="entry name" value="GH_1_N_CS"/>
</dbReference>
<evidence type="ECO:0000256" key="2">
    <source>
        <dbReference type="ARBA" id="ARBA00011738"/>
    </source>
</evidence>
<dbReference type="PRINTS" id="PR00131">
    <property type="entry name" value="GLHYDRLASE1"/>
</dbReference>
<dbReference type="InterPro" id="IPR017853">
    <property type="entry name" value="GH"/>
</dbReference>
<accession>A0ABD2P7V2</accession>
<dbReference type="AlphaFoldDB" id="A0ABD2P7V2"/>
<keyword evidence="3" id="KW-0378">Hydrolase</keyword>
<feature type="chain" id="PRO_5044839101" evidence="7">
    <location>
        <begin position="19"/>
        <end position="488"/>
    </location>
</feature>
<comment type="caution">
    <text evidence="8">The sequence shown here is derived from an EMBL/GenBank/DDBJ whole genome shotgun (WGS) entry which is preliminary data.</text>
</comment>
<evidence type="ECO:0000256" key="7">
    <source>
        <dbReference type="SAM" id="SignalP"/>
    </source>
</evidence>
<evidence type="ECO:0000313" key="8">
    <source>
        <dbReference type="EMBL" id="KAL3286565.1"/>
    </source>
</evidence>
<keyword evidence="5" id="KW-0326">Glycosidase</keyword>
<dbReference type="FunFam" id="3.20.20.80:FF:000013">
    <property type="entry name" value="lactase-phlorizin hydrolase"/>
    <property type="match status" value="1"/>
</dbReference>
<organism evidence="8 9">
    <name type="scientific">Cryptolaemus montrouzieri</name>
    <dbReference type="NCBI Taxonomy" id="559131"/>
    <lineage>
        <taxon>Eukaryota</taxon>
        <taxon>Metazoa</taxon>
        <taxon>Ecdysozoa</taxon>
        <taxon>Arthropoda</taxon>
        <taxon>Hexapoda</taxon>
        <taxon>Insecta</taxon>
        <taxon>Pterygota</taxon>
        <taxon>Neoptera</taxon>
        <taxon>Endopterygota</taxon>
        <taxon>Coleoptera</taxon>
        <taxon>Polyphaga</taxon>
        <taxon>Cucujiformia</taxon>
        <taxon>Coccinelloidea</taxon>
        <taxon>Coccinellidae</taxon>
        <taxon>Scymninae</taxon>
        <taxon>Scymnini</taxon>
        <taxon>Cryptolaemus</taxon>
    </lineage>
</organism>
<protein>
    <submittedName>
        <fullName evidence="8">Uncharacterized protein</fullName>
    </submittedName>
</protein>
<dbReference type="PROSITE" id="PS00653">
    <property type="entry name" value="GLYCOSYL_HYDROL_F1_2"/>
    <property type="match status" value="1"/>
</dbReference>
<dbReference type="Proteomes" id="UP001516400">
    <property type="component" value="Unassembled WGS sequence"/>
</dbReference>
<dbReference type="InterPro" id="IPR001360">
    <property type="entry name" value="Glyco_hydro_1"/>
</dbReference>
<comment type="similarity">
    <text evidence="1 6">Belongs to the glycosyl hydrolase 1 family.</text>
</comment>
<dbReference type="PANTHER" id="PTHR10353:SF36">
    <property type="entry name" value="LP05116P"/>
    <property type="match status" value="1"/>
</dbReference>
<evidence type="ECO:0000313" key="9">
    <source>
        <dbReference type="Proteomes" id="UP001516400"/>
    </source>
</evidence>
<proteinExistence type="inferred from homology"/>
<reference evidence="8 9" key="1">
    <citation type="journal article" date="2021" name="BMC Biol.">
        <title>Horizontally acquired antibacterial genes associated with adaptive radiation of ladybird beetles.</title>
        <authorList>
            <person name="Li H.S."/>
            <person name="Tang X.F."/>
            <person name="Huang Y.H."/>
            <person name="Xu Z.Y."/>
            <person name="Chen M.L."/>
            <person name="Du X.Y."/>
            <person name="Qiu B.Y."/>
            <person name="Chen P.T."/>
            <person name="Zhang W."/>
            <person name="Slipinski A."/>
            <person name="Escalona H.E."/>
            <person name="Waterhouse R.M."/>
            <person name="Zwick A."/>
            <person name="Pang H."/>
        </authorList>
    </citation>
    <scope>NUCLEOTIDE SEQUENCE [LARGE SCALE GENOMIC DNA]</scope>
    <source>
        <strain evidence="8">SYSU2018</strain>
    </source>
</reference>
<dbReference type="Gene3D" id="3.20.20.80">
    <property type="entry name" value="Glycosidases"/>
    <property type="match status" value="1"/>
</dbReference>
<evidence type="ECO:0000256" key="5">
    <source>
        <dbReference type="ARBA" id="ARBA00023295"/>
    </source>
</evidence>
<dbReference type="Pfam" id="PF00232">
    <property type="entry name" value="Glyco_hydro_1"/>
    <property type="match status" value="1"/>
</dbReference>
<keyword evidence="7" id="KW-0732">Signal</keyword>
<dbReference type="GO" id="GO:0016798">
    <property type="term" value="F:hydrolase activity, acting on glycosyl bonds"/>
    <property type="evidence" value="ECO:0007669"/>
    <property type="project" value="UniProtKB-KW"/>
</dbReference>
<comment type="subunit">
    <text evidence="2">Homodimer.</text>
</comment>
<dbReference type="SUPFAM" id="SSF51445">
    <property type="entry name" value="(Trans)glycosidases"/>
    <property type="match status" value="1"/>
</dbReference>
<name>A0ABD2P7V2_9CUCU</name>
<dbReference type="EMBL" id="JABFTP020000185">
    <property type="protein sequence ID" value="KAL3286565.1"/>
    <property type="molecule type" value="Genomic_DNA"/>
</dbReference>
<evidence type="ECO:0000256" key="6">
    <source>
        <dbReference type="RuleBase" id="RU003690"/>
    </source>
</evidence>
<sequence>MFLWKSTFCIFFFHLASTQWSNYSFPKDFIFGITTSAYQIEGAWSEGGKGLSIWDYDLHQNSSLVVDKTNGDIACNSYHRWKEDVELLKHLGVNFYRFSISWTRILPLGGKDTKINDEGVKYYNELIDNLLAEEILPYITIYHWDLPQVLQDKGGWLNETLIEDYVFYARTLFQLFGDRVKHWITFNEFFQFCEVGYSDGQRAPFVSSPGVGGYQCSHNALLAHGRAYRMYEKEFKSIQGGNVGVTVDGSWCDPLTPTSESDQGAAEQFTQFNYGWFTYPILLGNYPPIMIDRIYVLSKQQGYESSRLPAFTSEEIKMIKGSYDFLGLNYYSTYLCTFSDNFSQPSFESDCGVLSSQPESWEPSAADWIKYSPWGLRELLVWIKEHFNNPPVLITENGWAYNSLDLDDTERIHYLNGCLSEVLKAIYEKECNVIGYAPWSLLDTFEWTMGYTLKFGLVHVDFESANRTRIPKRSYNMFRNIISSRRLE</sequence>
<keyword evidence="9" id="KW-1185">Reference proteome</keyword>
<evidence type="ECO:0000256" key="1">
    <source>
        <dbReference type="ARBA" id="ARBA00010838"/>
    </source>
</evidence>
<evidence type="ECO:0000256" key="3">
    <source>
        <dbReference type="ARBA" id="ARBA00022801"/>
    </source>
</evidence>
<feature type="signal peptide" evidence="7">
    <location>
        <begin position="1"/>
        <end position="18"/>
    </location>
</feature>
<evidence type="ECO:0000256" key="4">
    <source>
        <dbReference type="ARBA" id="ARBA00023180"/>
    </source>
</evidence>
<dbReference type="PANTHER" id="PTHR10353">
    <property type="entry name" value="GLYCOSYL HYDROLASE"/>
    <property type="match status" value="1"/>
</dbReference>
<gene>
    <name evidence="8" type="ORF">HHI36_001067</name>
</gene>